<dbReference type="OrthoDB" id="9815217at2"/>
<organism evidence="5 6">
    <name type="scientific">Paracoccus isoporae</name>
    <dbReference type="NCBI Taxonomy" id="591205"/>
    <lineage>
        <taxon>Bacteria</taxon>
        <taxon>Pseudomonadati</taxon>
        <taxon>Pseudomonadota</taxon>
        <taxon>Alphaproteobacteria</taxon>
        <taxon>Rhodobacterales</taxon>
        <taxon>Paracoccaceae</taxon>
        <taxon>Paracoccus</taxon>
    </lineage>
</organism>
<dbReference type="SUPFAM" id="SSF57997">
    <property type="entry name" value="Tropomyosin"/>
    <property type="match status" value="1"/>
</dbReference>
<dbReference type="PANTHER" id="PTHR30329">
    <property type="entry name" value="STATOR ELEMENT OF FLAGELLAR MOTOR COMPLEX"/>
    <property type="match status" value="1"/>
</dbReference>
<dbReference type="EMBL" id="FNAH01000005">
    <property type="protein sequence ID" value="SDE26285.1"/>
    <property type="molecule type" value="Genomic_DNA"/>
</dbReference>
<keyword evidence="3" id="KW-0812">Transmembrane</keyword>
<accession>A0A1G7BJ55</accession>
<evidence type="ECO:0000256" key="2">
    <source>
        <dbReference type="SAM" id="Coils"/>
    </source>
</evidence>
<dbReference type="RefSeq" id="WP_090523349.1">
    <property type="nucleotide sequence ID" value="NZ_FNAH01000005.1"/>
</dbReference>
<dbReference type="InterPro" id="IPR036737">
    <property type="entry name" value="OmpA-like_sf"/>
</dbReference>
<sequence>MALARGRGASRLSTSIWPGFVDAMTALLMVLMFVITIFMVVQSVLRDTVDRQESELGTLSEQVAGLTSILAITRQERETAQSDLSSARDRLSAFEDQVAGLIAAREAEAERAGAAEAELAETRQRLGSTEEELAATAQRLSTAEATLDTTANSLSRAEQALASARTEVDAQAEAAREAAARREALQALVEELRADQAETAAALGTAQQQLDQTGSALSEAEEQRLAEAEAARLLRERLAESEAELTAMTLSLEESRREAEETLTLLAAARAAREELDSEAQAALRAAAENASEAERQAALLAAAREELAGEQAASTEAQRRVALLNEQVAALNGQLASIQAALNASESDSAAAEVELEELGQQLNAALLRASEEQRQRLALEEAERVRLEEEAADLARYRSEFFGSLREILEGRDEVEVVGDRFVFQSEVLFGQGEATLSAAGRQSVARVSDMLIEIADTIPPEIDWVIRVDGHTDSVPLSGQGRYRDNWELSQARALAVVRYMVDDLGFPAGRLAPTGFADTRPVAPEDSAEGRARNRRIELKLTER</sequence>
<dbReference type="Gene3D" id="1.10.287.1490">
    <property type="match status" value="1"/>
</dbReference>
<dbReference type="PROSITE" id="PS51123">
    <property type="entry name" value="OMPA_2"/>
    <property type="match status" value="1"/>
</dbReference>
<feature type="transmembrane region" description="Helical" evidence="3">
    <location>
        <begin position="20"/>
        <end position="41"/>
    </location>
</feature>
<dbReference type="InterPro" id="IPR050330">
    <property type="entry name" value="Bact_OuterMem_StrucFunc"/>
</dbReference>
<protein>
    <submittedName>
        <fullName evidence="5">Chemotaxis protein MotB</fullName>
    </submittedName>
</protein>
<keyword evidence="3" id="KW-1133">Transmembrane helix</keyword>
<evidence type="ECO:0000313" key="5">
    <source>
        <dbReference type="EMBL" id="SDE26285.1"/>
    </source>
</evidence>
<name>A0A1G7BJ55_9RHOB</name>
<evidence type="ECO:0000313" key="6">
    <source>
        <dbReference type="Proteomes" id="UP000199344"/>
    </source>
</evidence>
<dbReference type="InterPro" id="IPR006665">
    <property type="entry name" value="OmpA-like"/>
</dbReference>
<dbReference type="Proteomes" id="UP000199344">
    <property type="component" value="Unassembled WGS sequence"/>
</dbReference>
<keyword evidence="6" id="KW-1185">Reference proteome</keyword>
<evidence type="ECO:0000259" key="4">
    <source>
        <dbReference type="PROSITE" id="PS51123"/>
    </source>
</evidence>
<dbReference type="Pfam" id="PF00691">
    <property type="entry name" value="OmpA"/>
    <property type="match status" value="1"/>
</dbReference>
<keyword evidence="2" id="KW-0175">Coiled coil</keyword>
<dbReference type="Gene3D" id="3.30.1330.60">
    <property type="entry name" value="OmpA-like domain"/>
    <property type="match status" value="1"/>
</dbReference>
<dbReference type="CDD" id="cd07185">
    <property type="entry name" value="OmpA_C-like"/>
    <property type="match status" value="1"/>
</dbReference>
<dbReference type="PANTHER" id="PTHR30329:SF21">
    <property type="entry name" value="LIPOPROTEIN YIAD-RELATED"/>
    <property type="match status" value="1"/>
</dbReference>
<keyword evidence="1 3" id="KW-0472">Membrane</keyword>
<dbReference type="AlphaFoldDB" id="A0A1G7BJ55"/>
<evidence type="ECO:0000256" key="1">
    <source>
        <dbReference type="PROSITE-ProRule" id="PRU00473"/>
    </source>
</evidence>
<feature type="domain" description="OmpA-like" evidence="4">
    <location>
        <begin position="420"/>
        <end position="548"/>
    </location>
</feature>
<dbReference type="SUPFAM" id="SSF103088">
    <property type="entry name" value="OmpA-like"/>
    <property type="match status" value="1"/>
</dbReference>
<feature type="coiled-coil region" evidence="2">
    <location>
        <begin position="70"/>
        <end position="399"/>
    </location>
</feature>
<gene>
    <name evidence="5" type="ORF">SAMN05421538_10593</name>
</gene>
<proteinExistence type="predicted"/>
<evidence type="ECO:0000256" key="3">
    <source>
        <dbReference type="SAM" id="Phobius"/>
    </source>
</evidence>
<dbReference type="GO" id="GO:0016020">
    <property type="term" value="C:membrane"/>
    <property type="evidence" value="ECO:0007669"/>
    <property type="project" value="UniProtKB-UniRule"/>
</dbReference>
<reference evidence="5 6" key="1">
    <citation type="submission" date="2016-10" db="EMBL/GenBank/DDBJ databases">
        <authorList>
            <person name="de Groot N.N."/>
        </authorList>
    </citation>
    <scope>NUCLEOTIDE SEQUENCE [LARGE SCALE GENOMIC DNA]</scope>
    <source>
        <strain evidence="5 6">DSM 22220</strain>
    </source>
</reference>
<dbReference type="NCBIfam" id="NF006542">
    <property type="entry name" value="PRK09039.1-1"/>
    <property type="match status" value="2"/>
</dbReference>
<dbReference type="STRING" id="591205.SAMN05421538_10593"/>